<comment type="caution">
    <text evidence="1">The sequence shown here is derived from an EMBL/GenBank/DDBJ whole genome shotgun (WGS) entry which is preliminary data.</text>
</comment>
<dbReference type="PANTHER" id="PTHR21310:SF48">
    <property type="entry name" value="AMINOGLYCOSIDE PHOSPHOTRANSFERASE DOMAIN-CONTAINING PROTEIN"/>
    <property type="match status" value="1"/>
</dbReference>
<name>A0A9P9EW62_9HYPO</name>
<reference evidence="1" key="1">
    <citation type="journal article" date="2021" name="Nat. Commun.">
        <title>Genetic determinants of endophytism in the Arabidopsis root mycobiome.</title>
        <authorList>
            <person name="Mesny F."/>
            <person name="Miyauchi S."/>
            <person name="Thiergart T."/>
            <person name="Pickel B."/>
            <person name="Atanasova L."/>
            <person name="Karlsson M."/>
            <person name="Huettel B."/>
            <person name="Barry K.W."/>
            <person name="Haridas S."/>
            <person name="Chen C."/>
            <person name="Bauer D."/>
            <person name="Andreopoulos W."/>
            <person name="Pangilinan J."/>
            <person name="LaButti K."/>
            <person name="Riley R."/>
            <person name="Lipzen A."/>
            <person name="Clum A."/>
            <person name="Drula E."/>
            <person name="Henrissat B."/>
            <person name="Kohler A."/>
            <person name="Grigoriev I.V."/>
            <person name="Martin F.M."/>
            <person name="Hacquard S."/>
        </authorList>
    </citation>
    <scope>NUCLEOTIDE SEQUENCE</scope>
    <source>
        <strain evidence="1">MPI-CAGE-AT-0021</strain>
    </source>
</reference>
<keyword evidence="2" id="KW-1185">Reference proteome</keyword>
<evidence type="ECO:0000313" key="2">
    <source>
        <dbReference type="Proteomes" id="UP000717696"/>
    </source>
</evidence>
<dbReference type="InterPro" id="IPR011009">
    <property type="entry name" value="Kinase-like_dom_sf"/>
</dbReference>
<dbReference type="Proteomes" id="UP000717696">
    <property type="component" value="Unassembled WGS sequence"/>
</dbReference>
<sequence length="338" mass="37480">MDQRLDHMLPVPVKLPYFRDAAELPGPLPTAVEIRDSSKSDLSPRRSAWGGGSGVCCIRGIYIVKYGPEVTENEGNALLFIENRMDISAPRLYAMYRDSPSGPLHLVMECIQGTDLESLWKSLSVEAKSSITAELQHIFIQIHSLSPPHDFIGGVCGGGIPDQVFQTSSPNPRINGPFRTAEEVSSALALASRHNWEENGRHGWVSGFLSRQLSAALKGYEVNFTHGDLNMRNILVERVPAKPESTDSSVQGEEAGERWSYRVRGIVDWESAGWYPAYWEYASTVARFQSASDWLESFTIIARQCQSYYAVKAGVISRDVESVSKSRSAKHRGLELSS</sequence>
<dbReference type="InterPro" id="IPR051678">
    <property type="entry name" value="AGP_Transferase"/>
</dbReference>
<evidence type="ECO:0000313" key="1">
    <source>
        <dbReference type="EMBL" id="KAH7148975.1"/>
    </source>
</evidence>
<protein>
    <recommendedName>
        <fullName evidence="3">Aminoglycoside phosphotransferase domain-containing protein</fullName>
    </recommendedName>
</protein>
<dbReference type="OrthoDB" id="4177236at2759"/>
<organism evidence="1 2">
    <name type="scientific">Dactylonectria estremocensis</name>
    <dbReference type="NCBI Taxonomy" id="1079267"/>
    <lineage>
        <taxon>Eukaryota</taxon>
        <taxon>Fungi</taxon>
        <taxon>Dikarya</taxon>
        <taxon>Ascomycota</taxon>
        <taxon>Pezizomycotina</taxon>
        <taxon>Sordariomycetes</taxon>
        <taxon>Hypocreomycetidae</taxon>
        <taxon>Hypocreales</taxon>
        <taxon>Nectriaceae</taxon>
        <taxon>Dactylonectria</taxon>
    </lineage>
</organism>
<gene>
    <name evidence="1" type="ORF">B0J13DRAFT_674215</name>
</gene>
<dbReference type="PANTHER" id="PTHR21310">
    <property type="entry name" value="AMINOGLYCOSIDE PHOSPHOTRANSFERASE-RELATED-RELATED"/>
    <property type="match status" value="1"/>
</dbReference>
<proteinExistence type="predicted"/>
<dbReference type="EMBL" id="JAGMUU010000007">
    <property type="protein sequence ID" value="KAH7148975.1"/>
    <property type="molecule type" value="Genomic_DNA"/>
</dbReference>
<dbReference type="Gene3D" id="3.90.1200.10">
    <property type="match status" value="1"/>
</dbReference>
<evidence type="ECO:0008006" key="3">
    <source>
        <dbReference type="Google" id="ProtNLM"/>
    </source>
</evidence>
<accession>A0A9P9EW62</accession>
<dbReference type="AlphaFoldDB" id="A0A9P9EW62"/>
<dbReference type="SUPFAM" id="SSF56112">
    <property type="entry name" value="Protein kinase-like (PK-like)"/>
    <property type="match status" value="1"/>
</dbReference>